<dbReference type="SUPFAM" id="SSF46785">
    <property type="entry name" value="Winged helix' DNA-binding domain"/>
    <property type="match status" value="1"/>
</dbReference>
<dbReference type="AlphaFoldDB" id="A0A0X3TQA6"/>
<dbReference type="PRINTS" id="PR00598">
    <property type="entry name" value="HTHMARR"/>
</dbReference>
<dbReference type="GO" id="GO:0006950">
    <property type="term" value="P:response to stress"/>
    <property type="evidence" value="ECO:0007669"/>
    <property type="project" value="TreeGrafter"/>
</dbReference>
<keyword evidence="3" id="KW-1185">Reference proteome</keyword>
<proteinExistence type="predicted"/>
<sequence length="146" mass="16369">MITPDPQTTRIWTSLLNTGQALLEGIESELKNNNLPRLGWYDVLLEIEKAGPNGIRPYELKERLLLPQYGLSRMLGRIAEAGLITREEVENDGRGQTIKLTPKGLAIREAMWPIYAEMLVNSIQDKLSKSEAAELERILRKLGAGS</sequence>
<dbReference type="RefSeq" id="WP_068340469.1">
    <property type="nucleotide sequence ID" value="NZ_LQBP01000012.1"/>
</dbReference>
<dbReference type="InterPro" id="IPR039422">
    <property type="entry name" value="MarR/SlyA-like"/>
</dbReference>
<dbReference type="Gene3D" id="1.10.10.10">
    <property type="entry name" value="Winged helix-like DNA-binding domain superfamily/Winged helix DNA-binding domain"/>
    <property type="match status" value="1"/>
</dbReference>
<dbReference type="InterPro" id="IPR000835">
    <property type="entry name" value="HTH_MarR-typ"/>
</dbReference>
<reference evidence="3" key="1">
    <citation type="submission" date="2015-12" db="EMBL/GenBank/DDBJ databases">
        <authorList>
            <person name="Zhang G."/>
            <person name="Stingl U."/>
        </authorList>
    </citation>
    <scope>NUCLEOTIDE SEQUENCE [LARGE SCALE GENOMIC DNA]</scope>
    <source>
        <strain evidence="3">ZGT108</strain>
    </source>
</reference>
<evidence type="ECO:0000259" key="1">
    <source>
        <dbReference type="PROSITE" id="PS50995"/>
    </source>
</evidence>
<dbReference type="STRING" id="1685378.AVO44_18600"/>
<gene>
    <name evidence="2" type="ORF">AVO44_18600</name>
</gene>
<dbReference type="Proteomes" id="UP000053690">
    <property type="component" value="Unassembled WGS sequence"/>
</dbReference>
<dbReference type="GO" id="GO:0003700">
    <property type="term" value="F:DNA-binding transcription factor activity"/>
    <property type="evidence" value="ECO:0007669"/>
    <property type="project" value="InterPro"/>
</dbReference>
<dbReference type="InterPro" id="IPR036390">
    <property type="entry name" value="WH_DNA-bd_sf"/>
</dbReference>
<dbReference type="PANTHER" id="PTHR33164">
    <property type="entry name" value="TRANSCRIPTIONAL REGULATOR, MARR FAMILY"/>
    <property type="match status" value="1"/>
</dbReference>
<evidence type="ECO:0000313" key="3">
    <source>
        <dbReference type="Proteomes" id="UP000053690"/>
    </source>
</evidence>
<dbReference type="EMBL" id="LQBP01000012">
    <property type="protein sequence ID" value="KUJ77221.1"/>
    <property type="molecule type" value="Genomic_DNA"/>
</dbReference>
<organism evidence="2 3">
    <name type="scientific">Ruegeria profundi</name>
    <dbReference type="NCBI Taxonomy" id="1685378"/>
    <lineage>
        <taxon>Bacteria</taxon>
        <taxon>Pseudomonadati</taxon>
        <taxon>Pseudomonadota</taxon>
        <taxon>Alphaproteobacteria</taxon>
        <taxon>Rhodobacterales</taxon>
        <taxon>Roseobacteraceae</taxon>
        <taxon>Ruegeria</taxon>
    </lineage>
</organism>
<comment type="caution">
    <text evidence="2">The sequence shown here is derived from an EMBL/GenBank/DDBJ whole genome shotgun (WGS) entry which is preliminary data.</text>
</comment>
<dbReference type="PANTHER" id="PTHR33164:SF104">
    <property type="entry name" value="TRANSCRIPTIONAL REGULATORY PROTEIN"/>
    <property type="match status" value="1"/>
</dbReference>
<accession>A0A0X3TQA6</accession>
<dbReference type="InterPro" id="IPR036388">
    <property type="entry name" value="WH-like_DNA-bd_sf"/>
</dbReference>
<dbReference type="Pfam" id="PF12802">
    <property type="entry name" value="MarR_2"/>
    <property type="match status" value="1"/>
</dbReference>
<evidence type="ECO:0000313" key="2">
    <source>
        <dbReference type="EMBL" id="KUJ77221.1"/>
    </source>
</evidence>
<dbReference type="PROSITE" id="PS50995">
    <property type="entry name" value="HTH_MARR_2"/>
    <property type="match status" value="1"/>
</dbReference>
<protein>
    <submittedName>
        <fullName evidence="2">MarR family transcriptional regulator</fullName>
    </submittedName>
</protein>
<dbReference type="SMART" id="SM00347">
    <property type="entry name" value="HTH_MARR"/>
    <property type="match status" value="1"/>
</dbReference>
<feature type="domain" description="HTH marR-type" evidence="1">
    <location>
        <begin position="8"/>
        <end position="144"/>
    </location>
</feature>
<name>A0A0X3TQA6_9RHOB</name>